<feature type="domain" description="DUF6596" evidence="3">
    <location>
        <begin position="176"/>
        <end position="273"/>
    </location>
</feature>
<gene>
    <name evidence="4" type="primary">rpoE</name>
    <name evidence="4" type="ORF">GCM10007315_01490</name>
</gene>
<dbReference type="Gene3D" id="1.10.1740.10">
    <property type="match status" value="1"/>
</dbReference>
<dbReference type="GO" id="GO:0006352">
    <property type="term" value="P:DNA-templated transcription initiation"/>
    <property type="evidence" value="ECO:0007669"/>
    <property type="project" value="InterPro"/>
</dbReference>
<dbReference type="SUPFAM" id="SSF88659">
    <property type="entry name" value="Sigma3 and sigma4 domains of RNA polymerase sigma factors"/>
    <property type="match status" value="1"/>
</dbReference>
<dbReference type="GO" id="GO:0016987">
    <property type="term" value="F:sigma factor activity"/>
    <property type="evidence" value="ECO:0007669"/>
    <property type="project" value="InterPro"/>
</dbReference>
<keyword evidence="5" id="KW-1185">Reference proteome</keyword>
<dbReference type="Pfam" id="PF04542">
    <property type="entry name" value="Sigma70_r2"/>
    <property type="match status" value="1"/>
</dbReference>
<dbReference type="Gene3D" id="1.25.40.10">
    <property type="entry name" value="Tetratricopeptide repeat domain"/>
    <property type="match status" value="1"/>
</dbReference>
<dbReference type="InterPro" id="IPR007627">
    <property type="entry name" value="RNA_pol_sigma70_r2"/>
</dbReference>
<dbReference type="Pfam" id="PF08281">
    <property type="entry name" value="Sigma70_r4_2"/>
    <property type="match status" value="1"/>
</dbReference>
<reference evidence="4" key="1">
    <citation type="journal article" date="2014" name="Int. J. Syst. Evol. Microbiol.">
        <title>Complete genome sequence of Corynebacterium casei LMG S-19264T (=DSM 44701T), isolated from a smear-ripened cheese.</title>
        <authorList>
            <consortium name="US DOE Joint Genome Institute (JGI-PGF)"/>
            <person name="Walter F."/>
            <person name="Albersmeier A."/>
            <person name="Kalinowski J."/>
            <person name="Ruckert C."/>
        </authorList>
    </citation>
    <scope>NUCLEOTIDE SEQUENCE</scope>
    <source>
        <strain evidence="4">KCTC 23310</strain>
    </source>
</reference>
<dbReference type="InterPro" id="IPR013325">
    <property type="entry name" value="RNA_pol_sigma_r2"/>
</dbReference>
<comment type="caution">
    <text evidence="4">The sequence shown here is derived from an EMBL/GenBank/DDBJ whole genome shotgun (WGS) entry which is preliminary data.</text>
</comment>
<dbReference type="InterPro" id="IPR011990">
    <property type="entry name" value="TPR-like_helical_dom_sf"/>
</dbReference>
<dbReference type="InterPro" id="IPR013249">
    <property type="entry name" value="RNA_pol_sigma70_r4_t2"/>
</dbReference>
<evidence type="ECO:0000259" key="3">
    <source>
        <dbReference type="Pfam" id="PF20239"/>
    </source>
</evidence>
<dbReference type="Pfam" id="PF20239">
    <property type="entry name" value="DUF6596"/>
    <property type="match status" value="1"/>
</dbReference>
<accession>A0A918WEL5</accession>
<dbReference type="SUPFAM" id="SSF88946">
    <property type="entry name" value="Sigma2 domain of RNA polymerase sigma factors"/>
    <property type="match status" value="1"/>
</dbReference>
<evidence type="ECO:0000259" key="1">
    <source>
        <dbReference type="Pfam" id="PF04542"/>
    </source>
</evidence>
<evidence type="ECO:0000313" key="4">
    <source>
        <dbReference type="EMBL" id="GHC44062.1"/>
    </source>
</evidence>
<dbReference type="EMBL" id="BMYJ01000001">
    <property type="protein sequence ID" value="GHC44062.1"/>
    <property type="molecule type" value="Genomic_DNA"/>
</dbReference>
<feature type="domain" description="RNA polymerase sigma-70 region 2" evidence="1">
    <location>
        <begin position="10"/>
        <end position="75"/>
    </location>
</feature>
<evidence type="ECO:0000313" key="5">
    <source>
        <dbReference type="Proteomes" id="UP000638981"/>
    </source>
</evidence>
<organism evidence="4 5">
    <name type="scientific">Neogemmobacter tilapiae</name>
    <dbReference type="NCBI Taxonomy" id="875041"/>
    <lineage>
        <taxon>Bacteria</taxon>
        <taxon>Pseudomonadati</taxon>
        <taxon>Pseudomonadota</taxon>
        <taxon>Alphaproteobacteria</taxon>
        <taxon>Rhodobacterales</taxon>
        <taxon>Paracoccaceae</taxon>
        <taxon>Neogemmobacter</taxon>
    </lineage>
</organism>
<dbReference type="AlphaFoldDB" id="A0A918WEL5"/>
<reference evidence="4" key="2">
    <citation type="submission" date="2020-09" db="EMBL/GenBank/DDBJ databases">
        <authorList>
            <person name="Sun Q."/>
            <person name="Kim S."/>
        </authorList>
    </citation>
    <scope>NUCLEOTIDE SEQUENCE</scope>
    <source>
        <strain evidence="4">KCTC 23310</strain>
    </source>
</reference>
<dbReference type="SUPFAM" id="SSF48452">
    <property type="entry name" value="TPR-like"/>
    <property type="match status" value="1"/>
</dbReference>
<evidence type="ECO:0000259" key="2">
    <source>
        <dbReference type="Pfam" id="PF08281"/>
    </source>
</evidence>
<dbReference type="PANTHER" id="PTHR47756">
    <property type="entry name" value="BLL6612 PROTEIN-RELATED"/>
    <property type="match status" value="1"/>
</dbReference>
<dbReference type="PANTHER" id="PTHR47756:SF2">
    <property type="entry name" value="BLL6612 PROTEIN"/>
    <property type="match status" value="1"/>
</dbReference>
<dbReference type="InterPro" id="IPR046531">
    <property type="entry name" value="DUF6596"/>
</dbReference>
<feature type="domain" description="RNA polymerase sigma factor 70 region 4 type 2" evidence="2">
    <location>
        <begin position="107"/>
        <end position="158"/>
    </location>
</feature>
<proteinExistence type="predicted"/>
<dbReference type="Proteomes" id="UP000638981">
    <property type="component" value="Unassembled WGS sequence"/>
</dbReference>
<sequence>MTPERCLEQLVREDRGRLMAALVSRLRDMQRAEDALQEAMASALVHWGRNGLPASPKAWLLQVAWRKALDRIRRGGTEQRGLADLLIRADEVQDAGEDIPDHRLRLIFTCCHPALEAKSRVALTLRTVCGLTTGQIAQVFLDAEPTMGQRLSRAKAKIAGAGIAYQVPGPEAWGERLHSVLTVVYLIFTAGYTAGPVDGRNLCEEAIFLVRLVNGLRPDEAEIEGALALLLITHSRRAARVDELGITVPLARQNRRRWDLRMLSEGRGWLDKAIARRASGPFQIKAAIASLASVESGPTDWPQIAGLYQGLLRWEPTPVVRLNLAVAMAEAGDLDRALDLLHLIGPDMQDYQPFHAAVADLLARSGQGQAAREAYDRAIAMATHSGDARFLIERRAALPD</sequence>
<dbReference type="InterPro" id="IPR013324">
    <property type="entry name" value="RNA_pol_sigma_r3/r4-like"/>
</dbReference>
<protein>
    <submittedName>
        <fullName evidence="4">RNA polymerase subunit sigma-24</fullName>
    </submittedName>
</protein>
<name>A0A918WEL5_9RHOB</name>
<dbReference type="GO" id="GO:0003677">
    <property type="term" value="F:DNA binding"/>
    <property type="evidence" value="ECO:0007669"/>
    <property type="project" value="InterPro"/>
</dbReference>